<sequence>MEFYKDVLESLTDGVYFVDRDRVVTFWNKGAERISGYSAQEIVGKSCADNYLRHVDDDGNELCLQGCPLAATMDDGQSREANVYMHHKFGHRIPVFVRSSAMRDEKGEVIGAVEVFADNSRNVSILKEMEELRKEVLTDQLTGVGNRRYADIILERLDNAMRDHGVPYGALFVDIDFFKTVNDSWGHHVGDRVLNMVAQTLSGALRPLDSVCRWGGEEFVVLISNVEDPGLGTLAERLRMLVERSWVDHEDGTIRVTASFGGAVAGQGDTPEGVIARADGQLYLSKDSGRNCVHINHKKTSAGLPAKAGRREEQG</sequence>
<dbReference type="AlphaFoldDB" id="A0A6N6N709"/>
<dbReference type="CDD" id="cd00130">
    <property type="entry name" value="PAS"/>
    <property type="match status" value="1"/>
</dbReference>
<dbReference type="FunFam" id="3.30.70.270:FF:000001">
    <property type="entry name" value="Diguanylate cyclase domain protein"/>
    <property type="match status" value="1"/>
</dbReference>
<dbReference type="InterPro" id="IPR000160">
    <property type="entry name" value="GGDEF_dom"/>
</dbReference>
<dbReference type="Pfam" id="PF00990">
    <property type="entry name" value="GGDEF"/>
    <property type="match status" value="1"/>
</dbReference>
<accession>A0A6N6N709</accession>
<dbReference type="PROSITE" id="PS50887">
    <property type="entry name" value="GGDEF"/>
    <property type="match status" value="1"/>
</dbReference>
<evidence type="ECO:0000313" key="4">
    <source>
        <dbReference type="Proteomes" id="UP000438699"/>
    </source>
</evidence>
<evidence type="ECO:0000259" key="1">
    <source>
        <dbReference type="PROSITE" id="PS50112"/>
    </source>
</evidence>
<feature type="domain" description="GGDEF" evidence="2">
    <location>
        <begin position="166"/>
        <end position="298"/>
    </location>
</feature>
<dbReference type="PANTHER" id="PTHR46663">
    <property type="entry name" value="DIGUANYLATE CYCLASE DGCT-RELATED"/>
    <property type="match status" value="1"/>
</dbReference>
<dbReference type="OrthoDB" id="9790367at2"/>
<dbReference type="NCBIfam" id="TIGR00229">
    <property type="entry name" value="sensory_box"/>
    <property type="match status" value="1"/>
</dbReference>
<dbReference type="Pfam" id="PF13426">
    <property type="entry name" value="PAS_9"/>
    <property type="match status" value="1"/>
</dbReference>
<dbReference type="InterPro" id="IPR029787">
    <property type="entry name" value="Nucleotide_cyclase"/>
</dbReference>
<dbReference type="CDD" id="cd01949">
    <property type="entry name" value="GGDEF"/>
    <property type="match status" value="1"/>
</dbReference>
<dbReference type="InterPro" id="IPR035965">
    <property type="entry name" value="PAS-like_dom_sf"/>
</dbReference>
<dbReference type="SMART" id="SM00091">
    <property type="entry name" value="PAS"/>
    <property type="match status" value="1"/>
</dbReference>
<keyword evidence="4" id="KW-1185">Reference proteome</keyword>
<dbReference type="InterPro" id="IPR052163">
    <property type="entry name" value="DGC-Regulatory_Protein"/>
</dbReference>
<feature type="domain" description="PAS" evidence="1">
    <location>
        <begin position="1"/>
        <end position="46"/>
    </location>
</feature>
<dbReference type="SMART" id="SM00267">
    <property type="entry name" value="GGDEF"/>
    <property type="match status" value="1"/>
</dbReference>
<evidence type="ECO:0000313" key="3">
    <source>
        <dbReference type="EMBL" id="KAB1443854.1"/>
    </source>
</evidence>
<dbReference type="SUPFAM" id="SSF55785">
    <property type="entry name" value="PYP-like sensor domain (PAS domain)"/>
    <property type="match status" value="1"/>
</dbReference>
<dbReference type="Gene3D" id="3.30.70.270">
    <property type="match status" value="1"/>
</dbReference>
<dbReference type="InterPro" id="IPR043128">
    <property type="entry name" value="Rev_trsase/Diguanyl_cyclase"/>
</dbReference>
<dbReference type="EMBL" id="WAIE01000001">
    <property type="protein sequence ID" value="KAB1443854.1"/>
    <property type="molecule type" value="Genomic_DNA"/>
</dbReference>
<dbReference type="Gene3D" id="3.30.450.20">
    <property type="entry name" value="PAS domain"/>
    <property type="match status" value="1"/>
</dbReference>
<dbReference type="NCBIfam" id="TIGR00254">
    <property type="entry name" value="GGDEF"/>
    <property type="match status" value="1"/>
</dbReference>
<dbReference type="Proteomes" id="UP000438699">
    <property type="component" value="Unassembled WGS sequence"/>
</dbReference>
<protein>
    <submittedName>
        <fullName evidence="3">GGDEF domain-containing protein</fullName>
    </submittedName>
</protein>
<dbReference type="GO" id="GO:0003824">
    <property type="term" value="F:catalytic activity"/>
    <property type="evidence" value="ECO:0007669"/>
    <property type="project" value="UniProtKB-ARBA"/>
</dbReference>
<reference evidence="3 4" key="1">
    <citation type="journal article" date="2017" name="Int. J. Syst. Evol. Microbiol.">
        <title>Desulfovibrio senegalensis sp. nov., a mesophilic sulfate reducer isolated from marine sediment.</title>
        <authorList>
            <person name="Thioye A."/>
            <person name="Gam Z.B.A."/>
            <person name="Mbengue M."/>
            <person name="Cayol J.L."/>
            <person name="Joseph-Bartoli M."/>
            <person name="Toure-Kane C."/>
            <person name="Labat M."/>
        </authorList>
    </citation>
    <scope>NUCLEOTIDE SEQUENCE [LARGE SCALE GENOMIC DNA]</scope>
    <source>
        <strain evidence="3 4">DSM 101509</strain>
    </source>
</reference>
<evidence type="ECO:0000259" key="2">
    <source>
        <dbReference type="PROSITE" id="PS50887"/>
    </source>
</evidence>
<comment type="caution">
    <text evidence="3">The sequence shown here is derived from an EMBL/GenBank/DDBJ whole genome shotgun (WGS) entry which is preliminary data.</text>
</comment>
<dbReference type="InterPro" id="IPR000014">
    <property type="entry name" value="PAS"/>
</dbReference>
<name>A0A6N6N709_9BACT</name>
<gene>
    <name evidence="3" type="ORF">F8A88_01825</name>
</gene>
<dbReference type="SUPFAM" id="SSF55073">
    <property type="entry name" value="Nucleotide cyclase"/>
    <property type="match status" value="1"/>
</dbReference>
<dbReference type="PANTHER" id="PTHR46663:SF4">
    <property type="entry name" value="DIGUANYLATE CYCLASE DGCT-RELATED"/>
    <property type="match status" value="1"/>
</dbReference>
<organism evidence="3 4">
    <name type="scientific">Pseudodesulfovibrio senegalensis</name>
    <dbReference type="NCBI Taxonomy" id="1721087"/>
    <lineage>
        <taxon>Bacteria</taxon>
        <taxon>Pseudomonadati</taxon>
        <taxon>Thermodesulfobacteriota</taxon>
        <taxon>Desulfovibrionia</taxon>
        <taxon>Desulfovibrionales</taxon>
        <taxon>Desulfovibrionaceae</taxon>
    </lineage>
</organism>
<proteinExistence type="predicted"/>
<dbReference type="PROSITE" id="PS50112">
    <property type="entry name" value="PAS"/>
    <property type="match status" value="1"/>
</dbReference>